<feature type="region of interest" description="Disordered" evidence="1">
    <location>
        <begin position="1"/>
        <end position="32"/>
    </location>
</feature>
<dbReference type="EMBL" id="LAZR01024449">
    <property type="protein sequence ID" value="KKL75099.1"/>
    <property type="molecule type" value="Genomic_DNA"/>
</dbReference>
<dbReference type="AlphaFoldDB" id="A0A0F9EM17"/>
<name>A0A0F9EM17_9ZZZZ</name>
<feature type="compositionally biased region" description="Basic and acidic residues" evidence="1">
    <location>
        <begin position="1"/>
        <end position="10"/>
    </location>
</feature>
<proteinExistence type="predicted"/>
<reference evidence="2" key="1">
    <citation type="journal article" date="2015" name="Nature">
        <title>Complex archaea that bridge the gap between prokaryotes and eukaryotes.</title>
        <authorList>
            <person name="Spang A."/>
            <person name="Saw J.H."/>
            <person name="Jorgensen S.L."/>
            <person name="Zaremba-Niedzwiedzka K."/>
            <person name="Martijn J."/>
            <person name="Lind A.E."/>
            <person name="van Eijk R."/>
            <person name="Schleper C."/>
            <person name="Guy L."/>
            <person name="Ettema T.J."/>
        </authorList>
    </citation>
    <scope>NUCLEOTIDE SEQUENCE</scope>
</reference>
<evidence type="ECO:0000313" key="2">
    <source>
        <dbReference type="EMBL" id="KKL75099.1"/>
    </source>
</evidence>
<sequence length="32" mass="4017">YMQRHWDGSRRTRKGKLRDLGVRQDRPLKLRH</sequence>
<feature type="compositionally biased region" description="Basic and acidic residues" evidence="1">
    <location>
        <begin position="17"/>
        <end position="32"/>
    </location>
</feature>
<accession>A0A0F9EM17</accession>
<organism evidence="2">
    <name type="scientific">marine sediment metagenome</name>
    <dbReference type="NCBI Taxonomy" id="412755"/>
    <lineage>
        <taxon>unclassified sequences</taxon>
        <taxon>metagenomes</taxon>
        <taxon>ecological metagenomes</taxon>
    </lineage>
</organism>
<protein>
    <submittedName>
        <fullName evidence="2">Uncharacterized protein</fullName>
    </submittedName>
</protein>
<feature type="non-terminal residue" evidence="2">
    <location>
        <position position="1"/>
    </location>
</feature>
<gene>
    <name evidence="2" type="ORF">LCGC14_2058260</name>
</gene>
<comment type="caution">
    <text evidence="2">The sequence shown here is derived from an EMBL/GenBank/DDBJ whole genome shotgun (WGS) entry which is preliminary data.</text>
</comment>
<evidence type="ECO:0000256" key="1">
    <source>
        <dbReference type="SAM" id="MobiDB-lite"/>
    </source>
</evidence>